<name>A0AAN7UTX2_9PEZI</name>
<proteinExistence type="predicted"/>
<accession>A0AAN7UTX2</accession>
<evidence type="ECO:0000313" key="1">
    <source>
        <dbReference type="EMBL" id="KAK5635817.1"/>
    </source>
</evidence>
<dbReference type="Proteomes" id="UP001305414">
    <property type="component" value="Unassembled WGS sequence"/>
</dbReference>
<organism evidence="1 2">
    <name type="scientific">Xylaria bambusicola</name>
    <dbReference type="NCBI Taxonomy" id="326684"/>
    <lineage>
        <taxon>Eukaryota</taxon>
        <taxon>Fungi</taxon>
        <taxon>Dikarya</taxon>
        <taxon>Ascomycota</taxon>
        <taxon>Pezizomycotina</taxon>
        <taxon>Sordariomycetes</taxon>
        <taxon>Xylariomycetidae</taxon>
        <taxon>Xylariales</taxon>
        <taxon>Xylariaceae</taxon>
        <taxon>Xylaria</taxon>
    </lineage>
</organism>
<comment type="caution">
    <text evidence="1">The sequence shown here is derived from an EMBL/GenBank/DDBJ whole genome shotgun (WGS) entry which is preliminary data.</text>
</comment>
<keyword evidence="2" id="KW-1185">Reference proteome</keyword>
<dbReference type="AlphaFoldDB" id="A0AAN7UTX2"/>
<sequence length="109" mass="12596">MAKDFLLHTRRWEMRSRSFSQSDLLTPIHPTQRHLRLLEKLHVFRWIPCRACAYQPCKRGNAKRSGVQKPVAPDFGEALEKRFDLLLAVGPSPYQSMDLSKSPNGYKGE</sequence>
<dbReference type="EMBL" id="JAWHQM010000058">
    <property type="protein sequence ID" value="KAK5635817.1"/>
    <property type="molecule type" value="Genomic_DNA"/>
</dbReference>
<evidence type="ECO:0000313" key="2">
    <source>
        <dbReference type="Proteomes" id="UP001305414"/>
    </source>
</evidence>
<reference evidence="1 2" key="1">
    <citation type="submission" date="2023-10" db="EMBL/GenBank/DDBJ databases">
        <title>Draft genome sequence of Xylaria bambusicola isolate GMP-LS, the root and basal stem rot pathogen of sugarcane in Indonesia.</title>
        <authorList>
            <person name="Selvaraj P."/>
            <person name="Muralishankar V."/>
            <person name="Muruganantham S."/>
            <person name="Sp S."/>
            <person name="Haryani S."/>
            <person name="Lau K.J.X."/>
            <person name="Naqvi N.I."/>
        </authorList>
    </citation>
    <scope>NUCLEOTIDE SEQUENCE [LARGE SCALE GENOMIC DNA]</scope>
    <source>
        <strain evidence="1">GMP-LS</strain>
    </source>
</reference>
<gene>
    <name evidence="1" type="ORF">RRF57_011529</name>
</gene>
<protein>
    <submittedName>
        <fullName evidence="1">Uncharacterized protein</fullName>
    </submittedName>
</protein>